<dbReference type="PANTHER" id="PTHR14191:SF3">
    <property type="entry name" value="NA(+)_H(+) EXCHANGE REGULATORY COFACTOR-LIKE PROTEIN NRFL-1"/>
    <property type="match status" value="1"/>
</dbReference>
<accession>A0A183BMA2</accession>
<reference evidence="4" key="2">
    <citation type="submission" date="2014-05" db="EMBL/GenBank/DDBJ databases">
        <title>The genome and life-stage specific transcriptomes of Globodera pallida elucidate key aspects of plant parasitism by a cyst nematode.</title>
        <authorList>
            <person name="Cotton J.A."/>
            <person name="Lilley C.J."/>
            <person name="Jones L.M."/>
            <person name="Kikuchi T."/>
            <person name="Reid A.J."/>
            <person name="Thorpe P."/>
            <person name="Tsai I.J."/>
            <person name="Beasley H."/>
            <person name="Blok V."/>
            <person name="Cock P.J.A."/>
            <person name="Van den Akker S.E."/>
            <person name="Holroyd N."/>
            <person name="Hunt M."/>
            <person name="Mantelin S."/>
            <person name="Naghra H."/>
            <person name="Pain A."/>
            <person name="Palomares-Rius J.E."/>
            <person name="Zarowiecki M."/>
            <person name="Berriman M."/>
            <person name="Jones J.T."/>
            <person name="Urwin P.E."/>
        </authorList>
    </citation>
    <scope>NUCLEOTIDE SEQUENCE [LARGE SCALE GENOMIC DNA]</scope>
    <source>
        <strain evidence="4">Lindley</strain>
    </source>
</reference>
<proteinExistence type="predicted"/>
<dbReference type="SUPFAM" id="SSF50156">
    <property type="entry name" value="PDZ domain-like"/>
    <property type="match status" value="2"/>
</dbReference>
<feature type="compositionally biased region" description="Polar residues" evidence="2">
    <location>
        <begin position="166"/>
        <end position="189"/>
    </location>
</feature>
<dbReference type="Pfam" id="PF00595">
    <property type="entry name" value="PDZ"/>
    <property type="match status" value="2"/>
</dbReference>
<feature type="compositionally biased region" description="Basic and acidic residues" evidence="2">
    <location>
        <begin position="358"/>
        <end position="369"/>
    </location>
</feature>
<reference evidence="5" key="3">
    <citation type="submission" date="2016-06" db="UniProtKB">
        <authorList>
            <consortium name="WormBaseParasite"/>
        </authorList>
    </citation>
    <scope>IDENTIFICATION</scope>
</reference>
<dbReference type="InterPro" id="IPR001478">
    <property type="entry name" value="PDZ"/>
</dbReference>
<dbReference type="Proteomes" id="UP000050741">
    <property type="component" value="Unassembled WGS sequence"/>
</dbReference>
<feature type="region of interest" description="Disordered" evidence="2">
    <location>
        <begin position="329"/>
        <end position="385"/>
    </location>
</feature>
<feature type="compositionally biased region" description="Polar residues" evidence="2">
    <location>
        <begin position="329"/>
        <end position="357"/>
    </location>
</feature>
<dbReference type="CDD" id="cd06768">
    <property type="entry name" value="PDZ_NHERF-like"/>
    <property type="match status" value="2"/>
</dbReference>
<dbReference type="Gene3D" id="2.30.42.10">
    <property type="match status" value="2"/>
</dbReference>
<protein>
    <submittedName>
        <fullName evidence="5">PDZ domain-containing protein</fullName>
    </submittedName>
</protein>
<keyword evidence="1" id="KW-0677">Repeat</keyword>
<feature type="region of interest" description="Disordered" evidence="2">
    <location>
        <begin position="164"/>
        <end position="194"/>
    </location>
</feature>
<evidence type="ECO:0000256" key="2">
    <source>
        <dbReference type="SAM" id="MobiDB-lite"/>
    </source>
</evidence>
<dbReference type="InterPro" id="IPR051067">
    <property type="entry name" value="NHER"/>
</dbReference>
<evidence type="ECO:0000259" key="3">
    <source>
        <dbReference type="PROSITE" id="PS50106"/>
    </source>
</evidence>
<dbReference type="AlphaFoldDB" id="A0A183BMA2"/>
<organism evidence="4 5">
    <name type="scientific">Globodera pallida</name>
    <name type="common">Potato cyst nematode worm</name>
    <name type="synonym">Heterodera pallida</name>
    <dbReference type="NCBI Taxonomy" id="36090"/>
    <lineage>
        <taxon>Eukaryota</taxon>
        <taxon>Metazoa</taxon>
        <taxon>Ecdysozoa</taxon>
        <taxon>Nematoda</taxon>
        <taxon>Chromadorea</taxon>
        <taxon>Rhabditida</taxon>
        <taxon>Tylenchina</taxon>
        <taxon>Tylenchomorpha</taxon>
        <taxon>Tylenchoidea</taxon>
        <taxon>Heteroderidae</taxon>
        <taxon>Heteroderinae</taxon>
        <taxon>Globodera</taxon>
    </lineage>
</organism>
<dbReference type="GO" id="GO:0072659">
    <property type="term" value="P:protein localization to plasma membrane"/>
    <property type="evidence" value="ECO:0007669"/>
    <property type="project" value="TreeGrafter"/>
</dbReference>
<evidence type="ECO:0000313" key="4">
    <source>
        <dbReference type="Proteomes" id="UP000050741"/>
    </source>
</evidence>
<evidence type="ECO:0000313" key="5">
    <source>
        <dbReference type="WBParaSite" id="GPLIN_000173700"/>
    </source>
</evidence>
<evidence type="ECO:0000256" key="1">
    <source>
        <dbReference type="ARBA" id="ARBA00022737"/>
    </source>
</evidence>
<feature type="domain" description="PDZ" evidence="3">
    <location>
        <begin position="217"/>
        <end position="299"/>
    </location>
</feature>
<dbReference type="PANTHER" id="PTHR14191">
    <property type="entry name" value="PDZ DOMAIN CONTAINING PROTEIN"/>
    <property type="match status" value="1"/>
</dbReference>
<feature type="domain" description="PDZ" evidence="3">
    <location>
        <begin position="9"/>
        <end position="91"/>
    </location>
</feature>
<name>A0A183BMA2_GLOPA</name>
<sequence length="385" mass="41251">MNASMPVPRLCVVEKPSGDCEYGFNLHAERGRGQFVGAVDIGSPADVSGLRPGDHIVAVNAEAVAGLSHKEVVHRIKSDPTRCSLLVLDEDSVQWYKEHNVPMFAYFARRLEELENEGRTYGGEEAAKLPLAEESGGSRPIALPANDATVADSTRVPAAQIAIGSTEESPASENLSPPVSVLSAGSASPATIPRHNRSQVEAAIPAQLQAAGPKPRLCTLIKPSPVEEFGFNLHAERGKGHFIGAVDKGGIADAAGLETGQRIVGVNDRLVSAQTPHKEIVQLIKRDPLKTVLLVASEEADRFYAEYGLVFSYDHLLLFDPLLQNGRNRLASNGSKQGQPQSSSNLRQQGTGMPNTLQEKEQKNGDRPRGMSLNGRPPTPTSTLQ</sequence>
<dbReference type="PROSITE" id="PS50106">
    <property type="entry name" value="PDZ"/>
    <property type="match status" value="2"/>
</dbReference>
<dbReference type="WBParaSite" id="GPLIN_000173700">
    <property type="protein sequence ID" value="GPLIN_000173700"/>
    <property type="gene ID" value="GPLIN_000173700"/>
</dbReference>
<dbReference type="GO" id="GO:0043495">
    <property type="term" value="F:protein-membrane adaptor activity"/>
    <property type="evidence" value="ECO:0007669"/>
    <property type="project" value="TreeGrafter"/>
</dbReference>
<keyword evidence="4" id="KW-1185">Reference proteome</keyword>
<dbReference type="GO" id="GO:0016324">
    <property type="term" value="C:apical plasma membrane"/>
    <property type="evidence" value="ECO:0007669"/>
    <property type="project" value="TreeGrafter"/>
</dbReference>
<dbReference type="InterPro" id="IPR036034">
    <property type="entry name" value="PDZ_sf"/>
</dbReference>
<reference evidence="4" key="1">
    <citation type="submission" date="2013-12" db="EMBL/GenBank/DDBJ databases">
        <authorList>
            <person name="Aslett M."/>
        </authorList>
    </citation>
    <scope>NUCLEOTIDE SEQUENCE [LARGE SCALE GENOMIC DNA]</scope>
    <source>
        <strain evidence="4">Lindley</strain>
    </source>
</reference>
<dbReference type="SMART" id="SM00228">
    <property type="entry name" value="PDZ"/>
    <property type="match status" value="2"/>
</dbReference>